<sequence>MEAVWLASQNRRKRARGAAARHLRRRERCWRLGLRDGRFLDRRPPPSEVPDALVVIVTSAFPLLIEEWDRKYPHNPVSSGAHDG</sequence>
<dbReference type="AlphaFoldDB" id="A0A841H1U5"/>
<dbReference type="EMBL" id="JACHIA010000011">
    <property type="protein sequence ID" value="MBB6071980.1"/>
    <property type="molecule type" value="Genomic_DNA"/>
</dbReference>
<organism evidence="1 2">
    <name type="scientific">Longimicrobium terrae</name>
    <dbReference type="NCBI Taxonomy" id="1639882"/>
    <lineage>
        <taxon>Bacteria</taxon>
        <taxon>Pseudomonadati</taxon>
        <taxon>Gemmatimonadota</taxon>
        <taxon>Longimicrobiia</taxon>
        <taxon>Longimicrobiales</taxon>
        <taxon>Longimicrobiaceae</taxon>
        <taxon>Longimicrobium</taxon>
    </lineage>
</organism>
<gene>
    <name evidence="1" type="ORF">HNQ61_003640</name>
</gene>
<keyword evidence="2" id="KW-1185">Reference proteome</keyword>
<reference evidence="1 2" key="1">
    <citation type="submission" date="2020-08" db="EMBL/GenBank/DDBJ databases">
        <title>Genomic Encyclopedia of Type Strains, Phase IV (KMG-IV): sequencing the most valuable type-strain genomes for metagenomic binning, comparative biology and taxonomic classification.</title>
        <authorList>
            <person name="Goeker M."/>
        </authorList>
    </citation>
    <scope>NUCLEOTIDE SEQUENCE [LARGE SCALE GENOMIC DNA]</scope>
    <source>
        <strain evidence="1 2">DSM 29007</strain>
    </source>
</reference>
<dbReference type="RefSeq" id="WP_170035420.1">
    <property type="nucleotide sequence ID" value="NZ_JABDTL010000001.1"/>
</dbReference>
<proteinExistence type="predicted"/>
<comment type="caution">
    <text evidence="1">The sequence shown here is derived from an EMBL/GenBank/DDBJ whole genome shotgun (WGS) entry which is preliminary data.</text>
</comment>
<evidence type="ECO:0000313" key="2">
    <source>
        <dbReference type="Proteomes" id="UP000582837"/>
    </source>
</evidence>
<accession>A0A841H1U5</accession>
<protein>
    <submittedName>
        <fullName evidence="1">Uncharacterized protein</fullName>
    </submittedName>
</protein>
<dbReference type="Proteomes" id="UP000582837">
    <property type="component" value="Unassembled WGS sequence"/>
</dbReference>
<evidence type="ECO:0000313" key="1">
    <source>
        <dbReference type="EMBL" id="MBB6071980.1"/>
    </source>
</evidence>
<name>A0A841H1U5_9BACT</name>